<dbReference type="Proteomes" id="UP000077266">
    <property type="component" value="Unassembled WGS sequence"/>
</dbReference>
<dbReference type="InterPro" id="IPR000719">
    <property type="entry name" value="Prot_kinase_dom"/>
</dbReference>
<dbReference type="SMART" id="SM00220">
    <property type="entry name" value="S_TKc"/>
    <property type="match status" value="1"/>
</dbReference>
<gene>
    <name evidence="2" type="ORF">EXIGLDRAFT_781908</name>
</gene>
<keyword evidence="2" id="KW-0418">Kinase</keyword>
<evidence type="ECO:0000259" key="1">
    <source>
        <dbReference type="PROSITE" id="PS50011"/>
    </source>
</evidence>
<dbReference type="Pfam" id="PF07714">
    <property type="entry name" value="PK_Tyr_Ser-Thr"/>
    <property type="match status" value="1"/>
</dbReference>
<dbReference type="STRING" id="1314781.A0A165B387"/>
<proteinExistence type="predicted"/>
<dbReference type="InterPro" id="IPR001245">
    <property type="entry name" value="Ser-Thr/Tyr_kinase_cat_dom"/>
</dbReference>
<feature type="domain" description="Protein kinase" evidence="1">
    <location>
        <begin position="30"/>
        <end position="298"/>
    </location>
</feature>
<keyword evidence="2" id="KW-0808">Transferase</keyword>
<evidence type="ECO:0000313" key="2">
    <source>
        <dbReference type="EMBL" id="KZV79745.1"/>
    </source>
</evidence>
<dbReference type="AlphaFoldDB" id="A0A165B387"/>
<dbReference type="SUPFAM" id="SSF56112">
    <property type="entry name" value="Protein kinase-like (PK-like)"/>
    <property type="match status" value="1"/>
</dbReference>
<dbReference type="InParanoid" id="A0A165B387"/>
<dbReference type="PANTHER" id="PTHR44329">
    <property type="entry name" value="SERINE/THREONINE-PROTEIN KINASE TNNI3K-RELATED"/>
    <property type="match status" value="1"/>
</dbReference>
<dbReference type="OrthoDB" id="4062651at2759"/>
<dbReference type="PROSITE" id="PS50011">
    <property type="entry name" value="PROTEIN_KINASE_DOM"/>
    <property type="match status" value="1"/>
</dbReference>
<dbReference type="EMBL" id="KV426570">
    <property type="protein sequence ID" value="KZV79745.1"/>
    <property type="molecule type" value="Genomic_DNA"/>
</dbReference>
<dbReference type="PROSITE" id="PS00108">
    <property type="entry name" value="PROTEIN_KINASE_ST"/>
    <property type="match status" value="1"/>
</dbReference>
<evidence type="ECO:0000313" key="3">
    <source>
        <dbReference type="Proteomes" id="UP000077266"/>
    </source>
</evidence>
<dbReference type="Gene3D" id="1.10.510.10">
    <property type="entry name" value="Transferase(Phosphotransferase) domain 1"/>
    <property type="match status" value="1"/>
</dbReference>
<organism evidence="2 3">
    <name type="scientific">Exidia glandulosa HHB12029</name>
    <dbReference type="NCBI Taxonomy" id="1314781"/>
    <lineage>
        <taxon>Eukaryota</taxon>
        <taxon>Fungi</taxon>
        <taxon>Dikarya</taxon>
        <taxon>Basidiomycota</taxon>
        <taxon>Agaricomycotina</taxon>
        <taxon>Agaricomycetes</taxon>
        <taxon>Auriculariales</taxon>
        <taxon>Exidiaceae</taxon>
        <taxon>Exidia</taxon>
    </lineage>
</organism>
<sequence>MLTARVVHGESSIANTSTFSASNVTQYIRDISLRPVRHGGPSDIYMGRCSMSSGHIAKVALKVHRVAGTASEKLIRRLNREISVWQNVNHPCIHPFLGLYWGLSSSALPAMVSPWCQNGDIMSYLAARERSGVDISSLKLDLLVNVLQGLQYLHGRNIVHADIKGANVLVSDDGVARLCDFGFSSMRAEYAPVISSDSSMKGTYRWMAPELFAHDRARHTKQSDIWASGCLFLEVQSGRVPYHTKYTDQAVIIALSNGELPIRPGNVSDPLWRVVQACCVTNPTARPSVDTVLQRMLLVRIGSVPEAGSSLSLDSLSTAAVLTSVSRRVAARELLDIDEAAALLRISQSGSHAIQQRFGTTRSPVTPDPSLTALLRHCITKAWNSPVPSKSDKTGPQALVRTAEAVMAVLVHFPAREKYLPSELQPLANLLSKEDRRKSLISVFSSGAFWGIVSVRGVLIEGWVA</sequence>
<dbReference type="GO" id="GO:0004674">
    <property type="term" value="F:protein serine/threonine kinase activity"/>
    <property type="evidence" value="ECO:0007669"/>
    <property type="project" value="TreeGrafter"/>
</dbReference>
<keyword evidence="3" id="KW-1185">Reference proteome</keyword>
<dbReference type="GO" id="GO:0005524">
    <property type="term" value="F:ATP binding"/>
    <property type="evidence" value="ECO:0007669"/>
    <property type="project" value="InterPro"/>
</dbReference>
<reference evidence="2 3" key="1">
    <citation type="journal article" date="2016" name="Mol. Biol. Evol.">
        <title>Comparative Genomics of Early-Diverging Mushroom-Forming Fungi Provides Insights into the Origins of Lignocellulose Decay Capabilities.</title>
        <authorList>
            <person name="Nagy L.G."/>
            <person name="Riley R."/>
            <person name="Tritt A."/>
            <person name="Adam C."/>
            <person name="Daum C."/>
            <person name="Floudas D."/>
            <person name="Sun H."/>
            <person name="Yadav J.S."/>
            <person name="Pangilinan J."/>
            <person name="Larsson K.H."/>
            <person name="Matsuura K."/>
            <person name="Barry K."/>
            <person name="Labutti K."/>
            <person name="Kuo R."/>
            <person name="Ohm R.A."/>
            <person name="Bhattacharya S.S."/>
            <person name="Shirouzu T."/>
            <person name="Yoshinaga Y."/>
            <person name="Martin F.M."/>
            <person name="Grigoriev I.V."/>
            <person name="Hibbett D.S."/>
        </authorList>
    </citation>
    <scope>NUCLEOTIDE SEQUENCE [LARGE SCALE GENOMIC DNA]</scope>
    <source>
        <strain evidence="2 3">HHB12029</strain>
    </source>
</reference>
<name>A0A165B387_EXIGL</name>
<dbReference type="InterPro" id="IPR008271">
    <property type="entry name" value="Ser/Thr_kinase_AS"/>
</dbReference>
<accession>A0A165B387</accession>
<dbReference type="InterPro" id="IPR051681">
    <property type="entry name" value="Ser/Thr_Kinases-Pseudokinases"/>
</dbReference>
<dbReference type="InterPro" id="IPR011009">
    <property type="entry name" value="Kinase-like_dom_sf"/>
</dbReference>
<protein>
    <submittedName>
        <fullName evidence="2">Kinase-like protein</fullName>
    </submittedName>
</protein>